<evidence type="ECO:0000313" key="10">
    <source>
        <dbReference type="Proteomes" id="UP000010998"/>
    </source>
</evidence>
<protein>
    <submittedName>
        <fullName evidence="9">Cytochrome b</fullName>
    </submittedName>
</protein>
<dbReference type="GO" id="GO:0005886">
    <property type="term" value="C:plasma membrane"/>
    <property type="evidence" value="ECO:0007669"/>
    <property type="project" value="UniProtKB-SubCell"/>
</dbReference>
<dbReference type="Proteomes" id="UP000010998">
    <property type="component" value="Chromosome"/>
</dbReference>
<dbReference type="EMBL" id="CP003358">
    <property type="protein sequence ID" value="AGB44583.1"/>
    <property type="molecule type" value="Genomic_DNA"/>
</dbReference>
<accession>L0KKL1</accession>
<sequence length="210" mass="22673">MNATVSTRETSVESTRETSVESTRETSVESTREASVEVWSPYVRLFHWSLVLCVAVAWLSSGEIMKVHELAGYSAGVLIASRLIAGLAGSGYTRFRQFVRGPRVVSSYLADVAHGDEKRYLGHNPAGGAMVLALLACVAGIALTGWMQTTDAWWGVAWVEDTHKILGNGVLVLIGLHVGGVLFASLRHHENLVRAMITGRKRAASPQDVG</sequence>
<feature type="transmembrane region" description="Helical" evidence="7">
    <location>
        <begin position="42"/>
        <end position="59"/>
    </location>
</feature>
<evidence type="ECO:0000256" key="5">
    <source>
        <dbReference type="ARBA" id="ARBA00023136"/>
    </source>
</evidence>
<dbReference type="Gene3D" id="1.20.950.20">
    <property type="entry name" value="Transmembrane di-heme cytochromes, Chain C"/>
    <property type="match status" value="1"/>
</dbReference>
<keyword evidence="10" id="KW-1185">Reference proteome</keyword>
<evidence type="ECO:0000256" key="6">
    <source>
        <dbReference type="SAM" id="MobiDB-lite"/>
    </source>
</evidence>
<feature type="transmembrane region" description="Helical" evidence="7">
    <location>
        <begin position="71"/>
        <end position="93"/>
    </location>
</feature>
<dbReference type="AlphaFoldDB" id="L0KKL1"/>
<evidence type="ECO:0000256" key="2">
    <source>
        <dbReference type="ARBA" id="ARBA00022475"/>
    </source>
</evidence>
<feature type="transmembrane region" description="Helical" evidence="7">
    <location>
        <begin position="166"/>
        <end position="186"/>
    </location>
</feature>
<feature type="transmembrane region" description="Helical" evidence="7">
    <location>
        <begin position="126"/>
        <end position="146"/>
    </location>
</feature>
<name>L0KKL1_MESAW</name>
<organism evidence="9 10">
    <name type="scientific">Mesorhizobium australicum (strain HAMBI 3006 / LMG 24608 / WSM2073)</name>
    <dbReference type="NCBI Taxonomy" id="754035"/>
    <lineage>
        <taxon>Bacteria</taxon>
        <taxon>Pseudomonadati</taxon>
        <taxon>Pseudomonadota</taxon>
        <taxon>Alphaproteobacteria</taxon>
        <taxon>Hyphomicrobiales</taxon>
        <taxon>Phyllobacteriaceae</taxon>
        <taxon>Mesorhizobium</taxon>
    </lineage>
</organism>
<dbReference type="HOGENOM" id="CLU_078451_2_0_5"/>
<evidence type="ECO:0000259" key="8">
    <source>
        <dbReference type="Pfam" id="PF01292"/>
    </source>
</evidence>
<proteinExistence type="predicted"/>
<dbReference type="OrthoDB" id="196472at2"/>
<dbReference type="InterPro" id="IPR051542">
    <property type="entry name" value="Hydrogenase_cytochrome"/>
</dbReference>
<evidence type="ECO:0000256" key="1">
    <source>
        <dbReference type="ARBA" id="ARBA00004651"/>
    </source>
</evidence>
<evidence type="ECO:0000256" key="7">
    <source>
        <dbReference type="SAM" id="Phobius"/>
    </source>
</evidence>
<evidence type="ECO:0000256" key="3">
    <source>
        <dbReference type="ARBA" id="ARBA00022692"/>
    </source>
</evidence>
<keyword evidence="3 7" id="KW-0812">Transmembrane</keyword>
<dbReference type="eggNOG" id="COG3658">
    <property type="taxonomic scope" value="Bacteria"/>
</dbReference>
<dbReference type="Pfam" id="PF01292">
    <property type="entry name" value="Ni_hydr_CYTB"/>
    <property type="match status" value="1"/>
</dbReference>
<dbReference type="InterPro" id="IPR016174">
    <property type="entry name" value="Di-haem_cyt_TM"/>
</dbReference>
<comment type="subcellular location">
    <subcellularLocation>
        <location evidence="1">Cell membrane</location>
        <topology evidence="1">Multi-pass membrane protein</topology>
    </subcellularLocation>
</comment>
<dbReference type="PANTHER" id="PTHR30485">
    <property type="entry name" value="NI/FE-HYDROGENASE 1 B-TYPE CYTOCHROME SUBUNIT"/>
    <property type="match status" value="1"/>
</dbReference>
<keyword evidence="4 7" id="KW-1133">Transmembrane helix</keyword>
<gene>
    <name evidence="9" type="ordered locus">Mesau_02144</name>
</gene>
<keyword evidence="2" id="KW-1003">Cell membrane</keyword>
<dbReference type="GO" id="GO:0020037">
    <property type="term" value="F:heme binding"/>
    <property type="evidence" value="ECO:0007669"/>
    <property type="project" value="TreeGrafter"/>
</dbReference>
<feature type="domain" description="Cytochrome b561 bacterial/Ni-hydrogenase" evidence="8">
    <location>
        <begin position="38"/>
        <end position="199"/>
    </location>
</feature>
<reference evidence="10" key="1">
    <citation type="submission" date="2012-02" db="EMBL/GenBank/DDBJ databases">
        <title>Complete sequence of Mesorhizobium australicum WSM2073.</title>
        <authorList>
            <person name="Lucas S."/>
            <person name="Han J."/>
            <person name="Lapidus A."/>
            <person name="Cheng J.-F."/>
            <person name="Goodwin L."/>
            <person name="Pitluck S."/>
            <person name="Peters L."/>
            <person name="Gu W."/>
            <person name="Detter J.C."/>
            <person name="Han C."/>
            <person name="Tapia R."/>
            <person name="Land M."/>
            <person name="Hauser L."/>
            <person name="Kyrpides N."/>
            <person name="Ivanova N."/>
            <person name="Pagani I."/>
            <person name="Reeve W.G."/>
            <person name="Howieson J.G."/>
            <person name="Tiwari R.P."/>
            <person name="O'Hara G.W."/>
            <person name="Atkins C.A."/>
            <person name="Ronson C.W."/>
            <person name="Nandasena K.G."/>
            <person name="Woyke T."/>
        </authorList>
    </citation>
    <scope>NUCLEOTIDE SEQUENCE [LARGE SCALE GENOMIC DNA]</scope>
    <source>
        <strain evidence="10">LMG 24608 / HAMBI 3006 / WSM2073</strain>
    </source>
</reference>
<dbReference type="PANTHER" id="PTHR30485:SF2">
    <property type="entry name" value="BLL0597 PROTEIN"/>
    <property type="match status" value="1"/>
</dbReference>
<feature type="region of interest" description="Disordered" evidence="6">
    <location>
        <begin position="1"/>
        <end position="27"/>
    </location>
</feature>
<dbReference type="GO" id="GO:0022904">
    <property type="term" value="P:respiratory electron transport chain"/>
    <property type="evidence" value="ECO:0007669"/>
    <property type="project" value="InterPro"/>
</dbReference>
<dbReference type="InterPro" id="IPR011577">
    <property type="entry name" value="Cyt_b561_bac/Ni-Hgenase"/>
</dbReference>
<dbReference type="SUPFAM" id="SSF81342">
    <property type="entry name" value="Transmembrane di-heme cytochromes"/>
    <property type="match status" value="1"/>
</dbReference>
<evidence type="ECO:0000313" key="9">
    <source>
        <dbReference type="EMBL" id="AGB44583.1"/>
    </source>
</evidence>
<dbReference type="STRING" id="754035.Mesau_02144"/>
<evidence type="ECO:0000256" key="4">
    <source>
        <dbReference type="ARBA" id="ARBA00022989"/>
    </source>
</evidence>
<feature type="compositionally biased region" description="Basic and acidic residues" evidence="6">
    <location>
        <begin position="10"/>
        <end position="27"/>
    </location>
</feature>
<dbReference type="KEGG" id="mam:Mesau_02144"/>
<dbReference type="GO" id="GO:0009055">
    <property type="term" value="F:electron transfer activity"/>
    <property type="evidence" value="ECO:0007669"/>
    <property type="project" value="InterPro"/>
</dbReference>
<keyword evidence="5 7" id="KW-0472">Membrane</keyword>